<dbReference type="EMBL" id="JXJN01008679">
    <property type="status" value="NOT_ANNOTATED_CDS"/>
    <property type="molecule type" value="Genomic_DNA"/>
</dbReference>
<accession>A0A1B0B5E0</accession>
<evidence type="ECO:0000313" key="2">
    <source>
        <dbReference type="Proteomes" id="UP000092460"/>
    </source>
</evidence>
<dbReference type="VEuPathDB" id="VectorBase:GPPI019442"/>
<protein>
    <submittedName>
        <fullName evidence="1">Uncharacterized protein</fullName>
    </submittedName>
</protein>
<name>A0A1B0B5E0_9MUSC</name>
<evidence type="ECO:0000313" key="1">
    <source>
        <dbReference type="EnsemblMetazoa" id="GPPI019442-PA"/>
    </source>
</evidence>
<organism evidence="1 2">
    <name type="scientific">Glossina palpalis gambiensis</name>
    <dbReference type="NCBI Taxonomy" id="67801"/>
    <lineage>
        <taxon>Eukaryota</taxon>
        <taxon>Metazoa</taxon>
        <taxon>Ecdysozoa</taxon>
        <taxon>Arthropoda</taxon>
        <taxon>Hexapoda</taxon>
        <taxon>Insecta</taxon>
        <taxon>Pterygota</taxon>
        <taxon>Neoptera</taxon>
        <taxon>Endopterygota</taxon>
        <taxon>Diptera</taxon>
        <taxon>Brachycera</taxon>
        <taxon>Muscomorpha</taxon>
        <taxon>Hippoboscoidea</taxon>
        <taxon>Glossinidae</taxon>
        <taxon>Glossina</taxon>
    </lineage>
</organism>
<reference evidence="2" key="1">
    <citation type="submission" date="2015-01" db="EMBL/GenBank/DDBJ databases">
        <authorList>
            <person name="Aksoy S."/>
            <person name="Warren W."/>
            <person name="Wilson R.K."/>
        </authorList>
    </citation>
    <scope>NUCLEOTIDE SEQUENCE [LARGE SCALE GENOMIC DNA]</scope>
    <source>
        <strain evidence="2">IAEA</strain>
    </source>
</reference>
<sequence length="101" mass="11174">MTMLYAYNFDEETKASQISELQRIKLASISEPKGVGKPKQTTPASLTSLPAFTSFSKQRLQCDLKALSDVISQFILLTAPVKPPTTAIINNNNSMQYVIHL</sequence>
<reference evidence="1" key="2">
    <citation type="submission" date="2020-05" db="UniProtKB">
        <authorList>
            <consortium name="EnsemblMetazoa"/>
        </authorList>
    </citation>
    <scope>IDENTIFICATION</scope>
    <source>
        <strain evidence="1">IAEA</strain>
    </source>
</reference>
<dbReference type="Proteomes" id="UP000092460">
    <property type="component" value="Unassembled WGS sequence"/>
</dbReference>
<dbReference type="AlphaFoldDB" id="A0A1B0B5E0"/>
<keyword evidence="2" id="KW-1185">Reference proteome</keyword>
<proteinExistence type="predicted"/>
<dbReference type="EnsemblMetazoa" id="GPPI019442-RA">
    <property type="protein sequence ID" value="GPPI019442-PA"/>
    <property type="gene ID" value="GPPI019442"/>
</dbReference>